<dbReference type="Pfam" id="PF09391">
    <property type="entry name" value="DUF2000"/>
    <property type="match status" value="1"/>
</dbReference>
<evidence type="ECO:0000313" key="1">
    <source>
        <dbReference type="EMBL" id="GAA2045016.1"/>
    </source>
</evidence>
<gene>
    <name evidence="1" type="ORF">GCM10009839_56070</name>
</gene>
<reference evidence="2" key="1">
    <citation type="journal article" date="2019" name="Int. J. Syst. Evol. Microbiol.">
        <title>The Global Catalogue of Microorganisms (GCM) 10K type strain sequencing project: providing services to taxonomists for standard genome sequencing and annotation.</title>
        <authorList>
            <consortium name="The Broad Institute Genomics Platform"/>
            <consortium name="The Broad Institute Genome Sequencing Center for Infectious Disease"/>
            <person name="Wu L."/>
            <person name="Ma J."/>
        </authorList>
    </citation>
    <scope>NUCLEOTIDE SEQUENCE [LARGE SCALE GENOMIC DNA]</scope>
    <source>
        <strain evidence="2">JCM 16014</strain>
    </source>
</reference>
<name>A0ABP5GFD6_9ACTN</name>
<protein>
    <submittedName>
        <fullName evidence="1">DUF2000 domain-containing protein</fullName>
    </submittedName>
</protein>
<dbReference type="SUPFAM" id="SSF102462">
    <property type="entry name" value="Peptidyl-tRNA hydrolase II"/>
    <property type="match status" value="1"/>
</dbReference>
<proteinExistence type="predicted"/>
<dbReference type="RefSeq" id="WP_344668658.1">
    <property type="nucleotide sequence ID" value="NZ_BAAAQN010000038.1"/>
</dbReference>
<dbReference type="InterPro" id="IPR023476">
    <property type="entry name" value="Pep_tRNA_hydro_II_dom_sf"/>
</dbReference>
<keyword evidence="2" id="KW-1185">Reference proteome</keyword>
<dbReference type="InterPro" id="IPR018988">
    <property type="entry name" value="DUF2000"/>
</dbReference>
<sequence length="137" mass="14733">MEKFETKIAVLLRDDLAVWQRLNVTAFLVSGIGTAHPEVIGEPYEDAEGTTYLREFRQPVMVFEGGKEILAEARAKALARGLDVAVFTSDMFATGNDTDNRAAVKAVPGADLDLVGIAVYGARNAVDKALKGATKHP</sequence>
<accession>A0ABP5GFD6</accession>
<dbReference type="EMBL" id="BAAAQN010000038">
    <property type="protein sequence ID" value="GAA2045016.1"/>
    <property type="molecule type" value="Genomic_DNA"/>
</dbReference>
<dbReference type="Gene3D" id="3.40.1490.10">
    <property type="entry name" value="Bit1"/>
    <property type="match status" value="1"/>
</dbReference>
<organism evidence="1 2">
    <name type="scientific">Catenulispora yoronensis</name>
    <dbReference type="NCBI Taxonomy" id="450799"/>
    <lineage>
        <taxon>Bacteria</taxon>
        <taxon>Bacillati</taxon>
        <taxon>Actinomycetota</taxon>
        <taxon>Actinomycetes</taxon>
        <taxon>Catenulisporales</taxon>
        <taxon>Catenulisporaceae</taxon>
        <taxon>Catenulispora</taxon>
    </lineage>
</organism>
<dbReference type="Proteomes" id="UP001500751">
    <property type="component" value="Unassembled WGS sequence"/>
</dbReference>
<evidence type="ECO:0000313" key="2">
    <source>
        <dbReference type="Proteomes" id="UP001500751"/>
    </source>
</evidence>
<comment type="caution">
    <text evidence="1">The sequence shown here is derived from an EMBL/GenBank/DDBJ whole genome shotgun (WGS) entry which is preliminary data.</text>
</comment>